<accession>A0A915IRV8</accession>
<protein>
    <submittedName>
        <fullName evidence="3">Uncharacterized protein</fullName>
    </submittedName>
</protein>
<name>A0A915IRV8_ROMCU</name>
<reference evidence="3" key="1">
    <citation type="submission" date="2022-11" db="UniProtKB">
        <authorList>
            <consortium name="WormBaseParasite"/>
        </authorList>
    </citation>
    <scope>IDENTIFICATION</scope>
</reference>
<evidence type="ECO:0000313" key="3">
    <source>
        <dbReference type="WBParaSite" id="nRc.2.0.1.t16546-RA"/>
    </source>
</evidence>
<proteinExistence type="predicted"/>
<organism evidence="2 3">
    <name type="scientific">Romanomermis culicivorax</name>
    <name type="common">Nematode worm</name>
    <dbReference type="NCBI Taxonomy" id="13658"/>
    <lineage>
        <taxon>Eukaryota</taxon>
        <taxon>Metazoa</taxon>
        <taxon>Ecdysozoa</taxon>
        <taxon>Nematoda</taxon>
        <taxon>Enoplea</taxon>
        <taxon>Dorylaimia</taxon>
        <taxon>Mermithida</taxon>
        <taxon>Mermithoidea</taxon>
        <taxon>Mermithidae</taxon>
        <taxon>Romanomermis</taxon>
    </lineage>
</organism>
<dbReference type="Proteomes" id="UP000887565">
    <property type="component" value="Unplaced"/>
</dbReference>
<evidence type="ECO:0000256" key="1">
    <source>
        <dbReference type="SAM" id="MobiDB-lite"/>
    </source>
</evidence>
<sequence>METSQVDWGVANCKVHCGVAYSSRAASLDRARNNEMTQQGAPMCDTNVMIQAQQQQMSYLPPNYPGLPMVGFDCLNHPLFPGQLLASAIVPPPTQFQMAQFPMMQCGPYYHQFLVLLGVQMPPPTMIPPMHSRQGEERMDIPEPFMVMPLPQRPLSATNPNYISPLKRDTEIGQPGRDHSSQQHK</sequence>
<dbReference type="WBParaSite" id="nRc.2.0.1.t16546-RA">
    <property type="protein sequence ID" value="nRc.2.0.1.t16546-RA"/>
    <property type="gene ID" value="nRc.2.0.1.g16546"/>
</dbReference>
<feature type="region of interest" description="Disordered" evidence="1">
    <location>
        <begin position="152"/>
        <end position="185"/>
    </location>
</feature>
<keyword evidence="2" id="KW-1185">Reference proteome</keyword>
<evidence type="ECO:0000313" key="2">
    <source>
        <dbReference type="Proteomes" id="UP000887565"/>
    </source>
</evidence>
<dbReference type="AlphaFoldDB" id="A0A915IRV8"/>
<feature type="compositionally biased region" description="Basic and acidic residues" evidence="1">
    <location>
        <begin position="166"/>
        <end position="185"/>
    </location>
</feature>